<dbReference type="PANTHER" id="PTHR38682">
    <property type="entry name" value="V-TYPE ATP SYNTHASE SUBUNIT C"/>
    <property type="match status" value="1"/>
</dbReference>
<dbReference type="Gene3D" id="1.10.132.50">
    <property type="entry name" value="ATP synthase (C/AC39) subunit, domain 3"/>
    <property type="match status" value="3"/>
</dbReference>
<protein>
    <submittedName>
        <fullName evidence="3">V-type ATP synthase subunit C</fullName>
    </submittedName>
</protein>
<keyword evidence="2" id="KW-0406">Ion transport</keyword>
<dbReference type="InterPro" id="IPR050873">
    <property type="entry name" value="V-ATPase_V0D/AC39_subunit"/>
</dbReference>
<dbReference type="PANTHER" id="PTHR38682:SF1">
    <property type="entry name" value="V-TYPE ATP SYNTHASE SUBUNIT C"/>
    <property type="match status" value="1"/>
</dbReference>
<sequence>MKGKLKENDKLDSLIQTQNLQSFISLLNETDYASYLENSETEPIQIEWALKAGLADACTKIYSIAPENVSNIFQELGKIVTIENINILLSSKFVKKSGEDIEERLLPEEFLSEEVYEKVLKAEDLDKALAAFEETEYWEAINEVLSEVEEEQNLLPLWTRVEQKFWEDAIRKAQNSSAKGSEVIREAIGMKIDIMNILTVLRCLNQNTEAKEIEKNHIPIYSKIEGDNLERTMEMEDVKEAVVNLEDSYYGEKLSEALEDYRKTGSIYSFEKSLYEFFIKKMRTMSIQNSAGAGPLTAFFFRKRMEVRNLITITNGISENLSSEKINGKLIMAGKNE</sequence>
<proteinExistence type="predicted"/>
<accession>M1P2C9</accession>
<evidence type="ECO:0000256" key="2">
    <source>
        <dbReference type="ARBA" id="ARBA00023065"/>
    </source>
</evidence>
<evidence type="ECO:0000256" key="1">
    <source>
        <dbReference type="ARBA" id="ARBA00022448"/>
    </source>
</evidence>
<evidence type="ECO:0000313" key="3">
    <source>
        <dbReference type="EMBL" id="AGF93546.1"/>
    </source>
</evidence>
<dbReference type="SUPFAM" id="SSF103486">
    <property type="entry name" value="V-type ATP synthase subunit C"/>
    <property type="match status" value="1"/>
</dbReference>
<keyword evidence="1" id="KW-0813">Transport</keyword>
<dbReference type="Pfam" id="PF01992">
    <property type="entry name" value="vATP-synt_AC39"/>
    <property type="match status" value="1"/>
</dbReference>
<dbReference type="InterPro" id="IPR002843">
    <property type="entry name" value="ATPase_V0-cplx_csu/dsu"/>
</dbReference>
<reference evidence="3" key="1">
    <citation type="journal article" date="2013" name="Syst. Appl. Microbiol.">
        <title>New insights into the archaeal diversity of a hypersaline microbial mat obtained by a metagenomic approach.</title>
        <authorList>
            <person name="Lopez-Lopez A."/>
            <person name="Richter M."/>
            <person name="Pena A."/>
            <person name="Tamames J."/>
            <person name="Rossello-Mora R."/>
        </authorList>
    </citation>
    <scope>NUCLEOTIDE SEQUENCE</scope>
</reference>
<dbReference type="InterPro" id="IPR036079">
    <property type="entry name" value="ATPase_csu/dsu_sf"/>
</dbReference>
<dbReference type="AlphaFoldDB" id="M1P2C9"/>
<dbReference type="GO" id="GO:0046961">
    <property type="term" value="F:proton-transporting ATPase activity, rotational mechanism"/>
    <property type="evidence" value="ECO:0007669"/>
    <property type="project" value="InterPro"/>
</dbReference>
<dbReference type="EMBL" id="JX684096">
    <property type="protein sequence ID" value="AGF93546.1"/>
    <property type="molecule type" value="Genomic_DNA"/>
</dbReference>
<gene>
    <name evidence="3" type="ORF">FLSS-10_0021</name>
</gene>
<dbReference type="InterPro" id="IPR044911">
    <property type="entry name" value="V-type_ATPase_csu/dsu_dom_3"/>
</dbReference>
<organism evidence="3">
    <name type="scientific">uncultured organism</name>
    <dbReference type="NCBI Taxonomy" id="155900"/>
    <lineage>
        <taxon>unclassified sequences</taxon>
        <taxon>environmental samples</taxon>
    </lineage>
</organism>
<name>M1P2C9_9ZZZZ</name>